<feature type="region of interest" description="Disordered" evidence="1">
    <location>
        <begin position="12"/>
        <end position="62"/>
    </location>
</feature>
<protein>
    <submittedName>
        <fullName evidence="2">Uncharacterized protein</fullName>
    </submittedName>
</protein>
<gene>
    <name evidence="2" type="ORF">BLA24_17440</name>
</gene>
<accession>A0A2G1XHH4</accession>
<evidence type="ECO:0000313" key="2">
    <source>
        <dbReference type="EMBL" id="PHQ50589.1"/>
    </source>
</evidence>
<dbReference type="Proteomes" id="UP000222531">
    <property type="component" value="Unassembled WGS sequence"/>
</dbReference>
<evidence type="ECO:0000256" key="1">
    <source>
        <dbReference type="SAM" id="MobiDB-lite"/>
    </source>
</evidence>
<dbReference type="EMBL" id="NHZO01000148">
    <property type="protein sequence ID" value="PHQ50589.1"/>
    <property type="molecule type" value="Genomic_DNA"/>
</dbReference>
<dbReference type="Pfam" id="PF18966">
    <property type="entry name" value="Lipoprotein_23"/>
    <property type="match status" value="1"/>
</dbReference>
<keyword evidence="3" id="KW-1185">Reference proteome</keyword>
<sequence length="220" mass="23181">MSTVLALGVLTGCSSAGDKDGGAPQAVEASAGTAEEGVKPKASAKPTETARPKAAPKDGRIGDAGTTCVLPVSFEAPKEWKLTGVSDEDAELFRKVFGHPTLKGACELSARPTGVIGFIRVWTTDRPDASPRQVLEEFVAEEKGVSDPEYSELTLGGLPAVEVVYTQRSVLLDEPTRRRDIAVKAPKGVTVLHVDGVESEDAKVVIPGYELVKKTMRPAA</sequence>
<dbReference type="InterPro" id="IPR044058">
    <property type="entry name" value="Lipoprotein_23"/>
</dbReference>
<name>A0A2G1XHH4_STRCJ</name>
<comment type="caution">
    <text evidence="2">The sequence shown here is derived from an EMBL/GenBank/DDBJ whole genome shotgun (WGS) entry which is preliminary data.</text>
</comment>
<feature type="compositionally biased region" description="Basic and acidic residues" evidence="1">
    <location>
        <begin position="48"/>
        <end position="61"/>
    </location>
</feature>
<reference evidence="2 3" key="1">
    <citation type="journal article" date="2017" name="Biochemistry">
        <title>Identification of the Biosynthetic Pathway for the Antibiotic Bicyclomycin.</title>
        <authorList>
            <person name="Patteson J."/>
            <person name="Cai W."/>
            <person name="Johnson R.A."/>
            <person name="Santa Maria K."/>
            <person name="Li B."/>
        </authorList>
    </citation>
    <scope>NUCLEOTIDE SEQUENCE [LARGE SCALE GENOMIC DNA]</scope>
    <source>
        <strain evidence="2 3">ATCC 21532</strain>
    </source>
</reference>
<organism evidence="2 3">
    <name type="scientific">Streptomyces cinnamoneus</name>
    <name type="common">Streptoverticillium cinnamoneum</name>
    <dbReference type="NCBI Taxonomy" id="53446"/>
    <lineage>
        <taxon>Bacteria</taxon>
        <taxon>Bacillati</taxon>
        <taxon>Actinomycetota</taxon>
        <taxon>Actinomycetes</taxon>
        <taxon>Kitasatosporales</taxon>
        <taxon>Streptomycetaceae</taxon>
        <taxon>Streptomyces</taxon>
        <taxon>Streptomyces cinnamoneus group</taxon>
    </lineage>
</organism>
<dbReference type="AlphaFoldDB" id="A0A2G1XHH4"/>
<evidence type="ECO:0000313" key="3">
    <source>
        <dbReference type="Proteomes" id="UP000222531"/>
    </source>
</evidence>
<proteinExistence type="predicted"/>